<evidence type="ECO:0000259" key="5">
    <source>
        <dbReference type="Pfam" id="PF02836"/>
    </source>
</evidence>
<dbReference type="InterPro" id="IPR036156">
    <property type="entry name" value="Beta-gal/glucu_dom_sf"/>
</dbReference>
<evidence type="ECO:0000256" key="3">
    <source>
        <dbReference type="ARBA" id="ARBA00023295"/>
    </source>
</evidence>
<gene>
    <name evidence="9" type="ORF">BSK56_28490</name>
</gene>
<dbReference type="PANTHER" id="PTHR42732">
    <property type="entry name" value="BETA-GALACTOSIDASE"/>
    <property type="match status" value="1"/>
</dbReference>
<feature type="domain" description="Glycoside hydrolase family 2 catalytic" evidence="5">
    <location>
        <begin position="268"/>
        <end position="406"/>
    </location>
</feature>
<dbReference type="InterPro" id="IPR032311">
    <property type="entry name" value="DUF4982"/>
</dbReference>
<dbReference type="InterPro" id="IPR008979">
    <property type="entry name" value="Galactose-bd-like_sf"/>
</dbReference>
<dbReference type="Proteomes" id="UP000187412">
    <property type="component" value="Unassembled WGS sequence"/>
</dbReference>
<keyword evidence="10" id="KW-1185">Reference proteome</keyword>
<dbReference type="InterPro" id="IPR023232">
    <property type="entry name" value="Glyco_hydro_2_AS"/>
</dbReference>
<evidence type="ECO:0000313" key="9">
    <source>
        <dbReference type="EMBL" id="OMD40652.1"/>
    </source>
</evidence>
<dbReference type="Pfam" id="PF02837">
    <property type="entry name" value="Glyco_hydro_2_N"/>
    <property type="match status" value="1"/>
</dbReference>
<dbReference type="InterPro" id="IPR006101">
    <property type="entry name" value="Glyco_hydro_2"/>
</dbReference>
<feature type="domain" description="Glycoside hydrolase family 2 immunoglobulin-like beta-sandwich" evidence="4">
    <location>
        <begin position="166"/>
        <end position="260"/>
    </location>
</feature>
<feature type="domain" description="Glycoside hydrolase family 2" evidence="8">
    <location>
        <begin position="661"/>
        <end position="760"/>
    </location>
</feature>
<sequence>MSIKRKLNAGWHFSKQPLHSELAKVAADADWMPVSLPHDWLIYNTQGLYENGEGWYRKILTLDEVPAHSRLSLRFEGVYMNSTLYVNGHVAGEWKYGYSTFEFDITPYLIEGDNTISMRVIHESPNSRWYSGAGIYRSVWLKTYPKTHIAPDGIYIAARHAGGEAWTVDVDCELQVEEGAETSGLKLRHTIVDAGGTAIAHGESAFPAQGGGLIVHAHSRLTVDRPVLWDIGNPCLYTLQTELLDQDEVTEEERQSFGFRRVELDSERGFFLNGNHVKIYGVCQHHDLGCLGAAVNKAALRRQFVLLQEMGVNAIRTAHNMPAVELMELADEMGMLIVSEAFDMWERSKTPYDYARFFPEWWKKDVASWVRRDRNHPSLIMWSIGNEIYDTHADARGQEVTRQLQDEVLSHDPRGNAFVTIGSNYMPWENAQKCADIVKVAGYNYGEKYYDRQHQEHPDWIIYGSETCSTVQSRGIYHFPLAQSVLADDDQQCSSLGNSSTSWGAKSTEACITADRDATYSLGQFLWTGFDYIGEPTPYFTKNSYFGQLDTAGFPKDAYYIYQAEWTDYRTHPMIHIFPYWDFSGGQLIDVRVCSNAPRIELFFNDVSQGTYDIDHVNGHKLLGEWQLPYAPGVLRAVAYDDLGNVIATEQQSSFGDAASLVLTPDKQQITADGEDLIFVTITAADKEGLPVANANNRVSLSIEGPGRLVGLDNGDSTDYDPYKGVSRKMFSGKLLAVIAGTRETGTITLRASSPEMPSAGLVLQSAAPEPGTASEDRLYLYAYCPLEVREEPEGIQSSVAAEIPVRMLELICPEGNVLTAEHPALPVRVKLHPENATFQDVEWRITNAAGIDANIATIEAEGHEAVITGLGDGDVYIRCATANGAEGIRLYSQMEFKLTGLGQAYLDPYEFISAGYHSSASLNLTNGNDRGVATAREGESRICFERIDFGDYGADEIILPIFSLDSEEFPIEIWEGIPGEPGAGLLSNVTYQKPSQWNVYQEETYKLPKRLTGITSLSFVLRRKIHLKGFRFVHKRKAYERLAALENSRVYGDTFNVTETAIEGIGNNVSLVFDGMDFGEQACTRIVICGRSALENNTLHLLFSGPGGESKQLVEFAGSEGYTEREFILEPVSGSRTVTFLFLPGSQFDFRWFQFRP</sequence>
<dbReference type="RefSeq" id="WP_076113811.1">
    <property type="nucleotide sequence ID" value="NZ_MPTB01000050.1"/>
</dbReference>
<evidence type="ECO:0000256" key="1">
    <source>
        <dbReference type="ARBA" id="ARBA00007401"/>
    </source>
</evidence>
<dbReference type="Gene3D" id="2.60.40.10">
    <property type="entry name" value="Immunoglobulins"/>
    <property type="match status" value="3"/>
</dbReference>
<dbReference type="InterPro" id="IPR006102">
    <property type="entry name" value="Ig-like_GH2"/>
</dbReference>
<dbReference type="PROSITE" id="PS00608">
    <property type="entry name" value="GLYCOSYL_HYDROL_F2_2"/>
    <property type="match status" value="1"/>
</dbReference>
<dbReference type="GO" id="GO:0016787">
    <property type="term" value="F:hydrolase activity"/>
    <property type="evidence" value="ECO:0007669"/>
    <property type="project" value="UniProtKB-KW"/>
</dbReference>
<dbReference type="Gene3D" id="2.60.120.260">
    <property type="entry name" value="Galactose-binding domain-like"/>
    <property type="match status" value="2"/>
</dbReference>
<dbReference type="PANTHER" id="PTHR42732:SF1">
    <property type="entry name" value="BETA-MANNOSIDASE"/>
    <property type="match status" value="1"/>
</dbReference>
<evidence type="ECO:0000259" key="6">
    <source>
        <dbReference type="Pfam" id="PF02837"/>
    </source>
</evidence>
<name>A0ABX3H1H4_PAEBO</name>
<dbReference type="Gene3D" id="2.60.40.1080">
    <property type="match status" value="1"/>
</dbReference>
<evidence type="ECO:0000313" key="10">
    <source>
        <dbReference type="Proteomes" id="UP000187412"/>
    </source>
</evidence>
<reference evidence="9 10" key="1">
    <citation type="submission" date="2016-10" db="EMBL/GenBank/DDBJ databases">
        <title>Paenibacillus species isolates.</title>
        <authorList>
            <person name="Beno S.M."/>
        </authorList>
    </citation>
    <scope>NUCLEOTIDE SEQUENCE [LARGE SCALE GENOMIC DNA]</scope>
    <source>
        <strain evidence="9 10">FSL H7-0744</strain>
    </source>
</reference>
<evidence type="ECO:0000259" key="4">
    <source>
        <dbReference type="Pfam" id="PF00703"/>
    </source>
</evidence>
<feature type="domain" description="DUF4982" evidence="7">
    <location>
        <begin position="586"/>
        <end position="648"/>
    </location>
</feature>
<protein>
    <submittedName>
        <fullName evidence="9">Glycoside hydrolase</fullName>
    </submittedName>
</protein>
<proteinExistence type="inferred from homology"/>
<dbReference type="InterPro" id="IPR040605">
    <property type="entry name" value="Glyco_hydro2_dom5"/>
</dbReference>
<dbReference type="Pfam" id="PF02836">
    <property type="entry name" value="Glyco_hydro_2_C"/>
    <property type="match status" value="1"/>
</dbReference>
<dbReference type="InterPro" id="IPR008964">
    <property type="entry name" value="Invasin/intimin_cell_adhesion"/>
</dbReference>
<dbReference type="PRINTS" id="PR00132">
    <property type="entry name" value="GLHYDRLASE2"/>
</dbReference>
<feature type="domain" description="Glycosyl hydrolases family 2 sugar binding" evidence="6">
    <location>
        <begin position="50"/>
        <end position="145"/>
    </location>
</feature>
<evidence type="ECO:0000259" key="8">
    <source>
        <dbReference type="Pfam" id="PF18565"/>
    </source>
</evidence>
<dbReference type="InterPro" id="IPR017853">
    <property type="entry name" value="GH"/>
</dbReference>
<dbReference type="SUPFAM" id="SSF51445">
    <property type="entry name" value="(Trans)glycosidases"/>
    <property type="match status" value="1"/>
</dbReference>
<dbReference type="EMBL" id="MPTB01000050">
    <property type="protein sequence ID" value="OMD40652.1"/>
    <property type="molecule type" value="Genomic_DNA"/>
</dbReference>
<dbReference type="InterPro" id="IPR006103">
    <property type="entry name" value="Glyco_hydro_2_cat"/>
</dbReference>
<dbReference type="SUPFAM" id="SSF49303">
    <property type="entry name" value="beta-Galactosidase/glucuronidase domain"/>
    <property type="match status" value="1"/>
</dbReference>
<keyword evidence="3" id="KW-0326">Glycosidase</keyword>
<dbReference type="Gene3D" id="3.20.20.80">
    <property type="entry name" value="Glycosidases"/>
    <property type="match status" value="1"/>
</dbReference>
<keyword evidence="2 9" id="KW-0378">Hydrolase</keyword>
<dbReference type="Pfam" id="PF18565">
    <property type="entry name" value="Glyco_hydro2_C5"/>
    <property type="match status" value="1"/>
</dbReference>
<dbReference type="SUPFAM" id="SSF49785">
    <property type="entry name" value="Galactose-binding domain-like"/>
    <property type="match status" value="1"/>
</dbReference>
<dbReference type="InterPro" id="IPR006104">
    <property type="entry name" value="Glyco_hydro_2_N"/>
</dbReference>
<comment type="caution">
    <text evidence="9">The sequence shown here is derived from an EMBL/GenBank/DDBJ whole genome shotgun (WGS) entry which is preliminary data.</text>
</comment>
<comment type="similarity">
    <text evidence="1">Belongs to the glycosyl hydrolase 2 family.</text>
</comment>
<dbReference type="Pfam" id="PF16355">
    <property type="entry name" value="DUF4982"/>
    <property type="match status" value="1"/>
</dbReference>
<accession>A0ABX3H1H4</accession>
<organism evidence="9 10">
    <name type="scientific">Paenibacillus borealis</name>
    <dbReference type="NCBI Taxonomy" id="160799"/>
    <lineage>
        <taxon>Bacteria</taxon>
        <taxon>Bacillati</taxon>
        <taxon>Bacillota</taxon>
        <taxon>Bacilli</taxon>
        <taxon>Bacillales</taxon>
        <taxon>Paenibacillaceae</taxon>
        <taxon>Paenibacillus</taxon>
    </lineage>
</organism>
<dbReference type="InterPro" id="IPR013783">
    <property type="entry name" value="Ig-like_fold"/>
</dbReference>
<dbReference type="SUPFAM" id="SSF49373">
    <property type="entry name" value="Invasin/intimin cell-adhesion fragments"/>
    <property type="match status" value="1"/>
</dbReference>
<dbReference type="InterPro" id="IPR051913">
    <property type="entry name" value="GH2_Domain-Containing"/>
</dbReference>
<evidence type="ECO:0000256" key="2">
    <source>
        <dbReference type="ARBA" id="ARBA00022801"/>
    </source>
</evidence>
<evidence type="ECO:0000259" key="7">
    <source>
        <dbReference type="Pfam" id="PF16355"/>
    </source>
</evidence>
<dbReference type="Pfam" id="PF00703">
    <property type="entry name" value="Glyco_hydro_2"/>
    <property type="match status" value="1"/>
</dbReference>